<comment type="similarity">
    <text evidence="1">Belongs to the metallo-beta-lactamase superfamily.</text>
</comment>
<dbReference type="PANTHER" id="PTHR42978">
    <property type="entry name" value="QUORUM-QUENCHING LACTONASE YTNP-RELATED-RELATED"/>
    <property type="match status" value="1"/>
</dbReference>
<dbReference type="Gene3D" id="3.60.15.10">
    <property type="entry name" value="Ribonuclease Z/Hydroxyacylglutathione hydrolase-like"/>
    <property type="match status" value="1"/>
</dbReference>
<reference evidence="7" key="1">
    <citation type="submission" date="2023-03" db="EMBL/GenBank/DDBJ databases">
        <title>Massive genome expansion in bonnet fungi (Mycena s.s.) driven by repeated elements and novel gene families across ecological guilds.</title>
        <authorList>
            <consortium name="Lawrence Berkeley National Laboratory"/>
            <person name="Harder C.B."/>
            <person name="Miyauchi S."/>
            <person name="Viragh M."/>
            <person name="Kuo A."/>
            <person name="Thoen E."/>
            <person name="Andreopoulos B."/>
            <person name="Lu D."/>
            <person name="Skrede I."/>
            <person name="Drula E."/>
            <person name="Henrissat B."/>
            <person name="Morin E."/>
            <person name="Kohler A."/>
            <person name="Barry K."/>
            <person name="LaButti K."/>
            <person name="Morin E."/>
            <person name="Salamov A."/>
            <person name="Lipzen A."/>
            <person name="Mereny Z."/>
            <person name="Hegedus B."/>
            <person name="Baldrian P."/>
            <person name="Stursova M."/>
            <person name="Weitz H."/>
            <person name="Taylor A."/>
            <person name="Grigoriev I.V."/>
            <person name="Nagy L.G."/>
            <person name="Martin F."/>
            <person name="Kauserud H."/>
        </authorList>
    </citation>
    <scope>NUCLEOTIDE SEQUENCE</scope>
    <source>
        <strain evidence="7">CBHHK002</strain>
    </source>
</reference>
<evidence type="ECO:0000256" key="3">
    <source>
        <dbReference type="ARBA" id="ARBA00022801"/>
    </source>
</evidence>
<feature type="chain" id="PRO_5042093534" evidence="5">
    <location>
        <begin position="20"/>
        <end position="382"/>
    </location>
</feature>
<dbReference type="InterPro" id="IPR001279">
    <property type="entry name" value="Metallo-B-lactamas"/>
</dbReference>
<dbReference type="InterPro" id="IPR036866">
    <property type="entry name" value="RibonucZ/Hydroxyglut_hydro"/>
</dbReference>
<evidence type="ECO:0000256" key="4">
    <source>
        <dbReference type="ARBA" id="ARBA00022833"/>
    </source>
</evidence>
<feature type="signal peptide" evidence="5">
    <location>
        <begin position="1"/>
        <end position="19"/>
    </location>
</feature>
<evidence type="ECO:0000256" key="1">
    <source>
        <dbReference type="ARBA" id="ARBA00007749"/>
    </source>
</evidence>
<evidence type="ECO:0000259" key="6">
    <source>
        <dbReference type="SMART" id="SM00849"/>
    </source>
</evidence>
<evidence type="ECO:0000313" key="7">
    <source>
        <dbReference type="EMBL" id="KAJ7334201.1"/>
    </source>
</evidence>
<evidence type="ECO:0000256" key="5">
    <source>
        <dbReference type="SAM" id="SignalP"/>
    </source>
</evidence>
<evidence type="ECO:0000256" key="2">
    <source>
        <dbReference type="ARBA" id="ARBA00022723"/>
    </source>
</evidence>
<keyword evidence="2" id="KW-0479">Metal-binding</keyword>
<dbReference type="EMBL" id="JARIHO010000033">
    <property type="protein sequence ID" value="KAJ7334201.1"/>
    <property type="molecule type" value="Genomic_DNA"/>
</dbReference>
<organism evidence="7 8">
    <name type="scientific">Mycena albidolilacea</name>
    <dbReference type="NCBI Taxonomy" id="1033008"/>
    <lineage>
        <taxon>Eukaryota</taxon>
        <taxon>Fungi</taxon>
        <taxon>Dikarya</taxon>
        <taxon>Basidiomycota</taxon>
        <taxon>Agaricomycotina</taxon>
        <taxon>Agaricomycetes</taxon>
        <taxon>Agaricomycetidae</taxon>
        <taxon>Agaricales</taxon>
        <taxon>Marasmiineae</taxon>
        <taxon>Mycenaceae</taxon>
        <taxon>Mycena</taxon>
    </lineage>
</organism>
<sequence>MRRTVSILFSLFIACGTYASRNDLGIPHSSATVDVRVFNVANVTLVGLAHTLFAPILPGRENSLSPVYAFLVEHKKSGKRVLFDLGVRKDPLNLAPSVAGFFTSGIAKVEQVKDITELLQDGGIPLATIDTVIWSHTHFDHIGDLSKFPNTTGLVIGSETDTSTYPEFANASLQASDLAGRNVKKIDFSTANHTFSGLKAVDYFGDGSFYLLNTPGHTHGHLAALARVTPTSFVALGGDTFHHVGEARPRPRFQQNFPCPADLLEEVKSSISTEYFWSPHSRDGAFDLPSRAAQLFTGSDLPDSFNTDPVAFQVSLDKLATFDADPDVFVLVAHDLSVRESLPYFPAYLNGWQASGLKERTVWNFVKKTNAASFFTPVNATT</sequence>
<keyword evidence="4" id="KW-0862">Zinc</keyword>
<dbReference type="GO" id="GO:0016787">
    <property type="term" value="F:hydrolase activity"/>
    <property type="evidence" value="ECO:0007669"/>
    <property type="project" value="UniProtKB-KW"/>
</dbReference>
<dbReference type="SMART" id="SM00849">
    <property type="entry name" value="Lactamase_B"/>
    <property type="match status" value="1"/>
</dbReference>
<dbReference type="Proteomes" id="UP001218218">
    <property type="component" value="Unassembled WGS sequence"/>
</dbReference>
<evidence type="ECO:0000313" key="8">
    <source>
        <dbReference type="Proteomes" id="UP001218218"/>
    </source>
</evidence>
<dbReference type="InterPro" id="IPR051013">
    <property type="entry name" value="MBL_superfamily_lactonases"/>
</dbReference>
<keyword evidence="5" id="KW-0732">Signal</keyword>
<dbReference type="CDD" id="cd07730">
    <property type="entry name" value="metallo-hydrolase-like_MBL-fold"/>
    <property type="match status" value="1"/>
</dbReference>
<dbReference type="PANTHER" id="PTHR42978:SF5">
    <property type="entry name" value="METALLO-BETA-LACTAMASE DOMAIN-CONTAINING PROTEIN"/>
    <property type="match status" value="1"/>
</dbReference>
<keyword evidence="8" id="KW-1185">Reference proteome</keyword>
<dbReference type="PROSITE" id="PS51257">
    <property type="entry name" value="PROKAR_LIPOPROTEIN"/>
    <property type="match status" value="1"/>
</dbReference>
<accession>A0AAD6ZQA4</accession>
<dbReference type="Pfam" id="PF00753">
    <property type="entry name" value="Lactamase_B"/>
    <property type="match status" value="1"/>
</dbReference>
<dbReference type="GO" id="GO:0046872">
    <property type="term" value="F:metal ion binding"/>
    <property type="evidence" value="ECO:0007669"/>
    <property type="project" value="UniProtKB-KW"/>
</dbReference>
<feature type="domain" description="Metallo-beta-lactamase" evidence="6">
    <location>
        <begin position="66"/>
        <end position="280"/>
    </location>
</feature>
<keyword evidence="3" id="KW-0378">Hydrolase</keyword>
<proteinExistence type="inferred from homology"/>
<protein>
    <submittedName>
        <fullName evidence="7">Beta-lactamase-like protein</fullName>
    </submittedName>
</protein>
<gene>
    <name evidence="7" type="ORF">DFH08DRAFT_301749</name>
</gene>
<dbReference type="AlphaFoldDB" id="A0AAD6ZQA4"/>
<name>A0AAD6ZQA4_9AGAR</name>
<dbReference type="SUPFAM" id="SSF56281">
    <property type="entry name" value="Metallo-hydrolase/oxidoreductase"/>
    <property type="match status" value="1"/>
</dbReference>
<comment type="caution">
    <text evidence="7">The sequence shown here is derived from an EMBL/GenBank/DDBJ whole genome shotgun (WGS) entry which is preliminary data.</text>
</comment>